<keyword evidence="2" id="KW-1185">Reference proteome</keyword>
<organism evidence="1 2">
    <name type="scientific">Bacillus safensis</name>
    <dbReference type="NCBI Taxonomy" id="561879"/>
    <lineage>
        <taxon>Bacteria</taxon>
        <taxon>Bacillati</taxon>
        <taxon>Bacillota</taxon>
        <taxon>Bacilli</taxon>
        <taxon>Bacillales</taxon>
        <taxon>Bacillaceae</taxon>
        <taxon>Bacillus</taxon>
    </lineage>
</organism>
<proteinExistence type="predicted"/>
<evidence type="ECO:0008006" key="3">
    <source>
        <dbReference type="Google" id="ProtNLM"/>
    </source>
</evidence>
<protein>
    <recommendedName>
        <fullName evidence="3">XkdX family protein</fullName>
    </recommendedName>
</protein>
<name>A0A5C0WJT6_BACIA</name>
<dbReference type="AlphaFoldDB" id="A0A5C0WJT6"/>
<evidence type="ECO:0000313" key="2">
    <source>
        <dbReference type="Proteomes" id="UP000325032"/>
    </source>
</evidence>
<dbReference type="Pfam" id="PF09693">
    <property type="entry name" value="Phage_XkdX"/>
    <property type="match status" value="1"/>
</dbReference>
<accession>A0A5C0WJT6</accession>
<dbReference type="InterPro" id="IPR010022">
    <property type="entry name" value="XkdX"/>
</dbReference>
<reference evidence="1 2" key="1">
    <citation type="journal article" date="2018" name="Plant Biotechnol. Rep.">
        <title>Diversity and antifungal activity of endophytic bacteria associated with Panax ginseng seedlings.</title>
        <authorList>
            <person name="Park J.M."/>
            <person name="Hong C.E."/>
            <person name="Jo S.H."/>
        </authorList>
    </citation>
    <scope>NUCLEOTIDE SEQUENCE [LARGE SCALE GENOMIC DNA]</scope>
    <source>
        <strain evidence="1 2">PgKB20</strain>
    </source>
</reference>
<dbReference type="NCBIfam" id="TIGR01669">
    <property type="entry name" value="phage_XkdX"/>
    <property type="match status" value="1"/>
</dbReference>
<dbReference type="RefSeq" id="WP_149126342.1">
    <property type="nucleotide sequence ID" value="NZ_CP043404.1"/>
</dbReference>
<dbReference type="EMBL" id="CP043404">
    <property type="protein sequence ID" value="QEK64280.1"/>
    <property type="molecule type" value="Genomic_DNA"/>
</dbReference>
<dbReference type="Proteomes" id="UP000325032">
    <property type="component" value="Chromosome"/>
</dbReference>
<evidence type="ECO:0000313" key="1">
    <source>
        <dbReference type="EMBL" id="QEK64280.1"/>
    </source>
</evidence>
<sequence>MDWFRSISLFYQWKCYENQDVAKFVRFEKITPEQYKEITREEYPTNAE</sequence>
<gene>
    <name evidence="1" type="ORF">FX981_02523</name>
</gene>
<dbReference type="GeneID" id="61769286"/>